<feature type="transmembrane region" description="Helical" evidence="9">
    <location>
        <begin position="190"/>
        <end position="211"/>
    </location>
</feature>
<dbReference type="InterPro" id="IPR001851">
    <property type="entry name" value="ABC_transp_permease"/>
</dbReference>
<feature type="transmembrane region" description="Helical" evidence="9">
    <location>
        <begin position="62"/>
        <end position="80"/>
    </location>
</feature>
<feature type="transmembrane region" description="Helical" evidence="9">
    <location>
        <begin position="138"/>
        <end position="161"/>
    </location>
</feature>
<dbReference type="InterPro" id="IPR052157">
    <property type="entry name" value="BCAA_transport_permease"/>
</dbReference>
<reference evidence="11" key="1">
    <citation type="journal article" date="2019" name="Int. J. Syst. Evol. Microbiol.">
        <title>The Global Catalogue of Microorganisms (GCM) 10K type strain sequencing project: providing services to taxonomists for standard genome sequencing and annotation.</title>
        <authorList>
            <consortium name="The Broad Institute Genomics Platform"/>
            <consortium name="The Broad Institute Genome Sequencing Center for Infectious Disease"/>
            <person name="Wu L."/>
            <person name="Ma J."/>
        </authorList>
    </citation>
    <scope>NUCLEOTIDE SEQUENCE [LARGE SCALE GENOMIC DNA]</scope>
    <source>
        <strain evidence="11">KCTC 42986</strain>
    </source>
</reference>
<evidence type="ECO:0000256" key="9">
    <source>
        <dbReference type="SAM" id="Phobius"/>
    </source>
</evidence>
<dbReference type="CDD" id="cd06582">
    <property type="entry name" value="TM_PBP1_LivH_like"/>
    <property type="match status" value="1"/>
</dbReference>
<sequence>MIEWIDTMVQGILTGGLYALFAIGLSLTYGVMRLVNIAHGDFIMLSAYIALVFVTSSGVHPFVALPIVVVVMFALGYFLQRTILNRTLGPDILPPLLVTFGMSIIIQNGLLEGFSADAKSLNVGDLATASLHLGENLAIGWFPFIAFLTAVGLTVGLTLLFKKTSLGMAFRATSDDQETAQLMGIKNRHVYGLAMGVAFALMAVGGVFLGIKTSFTPDMGPSFLLYAFEAVVIGGLGSFWGTFAGAVLLGVAQGIGYKFNPGWGILVGHLVFLAVLVFKPTGLFAKTQS</sequence>
<dbReference type="PANTHER" id="PTHR11795:SF445">
    <property type="entry name" value="AMINO ACID ABC TRANSPORTER PERMEASE PROTEIN"/>
    <property type="match status" value="1"/>
</dbReference>
<dbReference type="RefSeq" id="WP_390324492.1">
    <property type="nucleotide sequence ID" value="NZ_JBHRTP010000011.1"/>
</dbReference>
<evidence type="ECO:0000256" key="2">
    <source>
        <dbReference type="ARBA" id="ARBA00022448"/>
    </source>
</evidence>
<keyword evidence="2" id="KW-0813">Transport</keyword>
<keyword evidence="6 9" id="KW-1133">Transmembrane helix</keyword>
<gene>
    <name evidence="10" type="ORF">ACFOFO_05105</name>
</gene>
<accession>A0ABV7F0N4</accession>
<dbReference type="Proteomes" id="UP001595530">
    <property type="component" value="Unassembled WGS sequence"/>
</dbReference>
<evidence type="ECO:0000313" key="10">
    <source>
        <dbReference type="EMBL" id="MFC3107342.1"/>
    </source>
</evidence>
<name>A0ABV7F0N4_9BURK</name>
<evidence type="ECO:0000256" key="8">
    <source>
        <dbReference type="ARBA" id="ARBA00037998"/>
    </source>
</evidence>
<keyword evidence="5" id="KW-0029">Amino-acid transport</keyword>
<organism evidence="10 11">
    <name type="scientific">Undibacterium arcticum</name>
    <dbReference type="NCBI Taxonomy" id="1762892"/>
    <lineage>
        <taxon>Bacteria</taxon>
        <taxon>Pseudomonadati</taxon>
        <taxon>Pseudomonadota</taxon>
        <taxon>Betaproteobacteria</taxon>
        <taxon>Burkholderiales</taxon>
        <taxon>Oxalobacteraceae</taxon>
        <taxon>Undibacterium</taxon>
    </lineage>
</organism>
<keyword evidence="3" id="KW-1003">Cell membrane</keyword>
<comment type="subcellular location">
    <subcellularLocation>
        <location evidence="1">Cell membrane</location>
        <topology evidence="1">Multi-pass membrane protein</topology>
    </subcellularLocation>
</comment>
<evidence type="ECO:0000313" key="11">
    <source>
        <dbReference type="Proteomes" id="UP001595530"/>
    </source>
</evidence>
<feature type="transmembrane region" description="Helical" evidence="9">
    <location>
        <begin position="223"/>
        <end position="251"/>
    </location>
</feature>
<comment type="similarity">
    <text evidence="8">Belongs to the binding-protein-dependent transport system permease family. LivHM subfamily.</text>
</comment>
<feature type="transmembrane region" description="Helical" evidence="9">
    <location>
        <begin position="92"/>
        <end position="111"/>
    </location>
</feature>
<evidence type="ECO:0000256" key="5">
    <source>
        <dbReference type="ARBA" id="ARBA00022970"/>
    </source>
</evidence>
<evidence type="ECO:0000256" key="6">
    <source>
        <dbReference type="ARBA" id="ARBA00022989"/>
    </source>
</evidence>
<feature type="transmembrane region" description="Helical" evidence="9">
    <location>
        <begin position="263"/>
        <end position="285"/>
    </location>
</feature>
<evidence type="ECO:0000256" key="4">
    <source>
        <dbReference type="ARBA" id="ARBA00022692"/>
    </source>
</evidence>
<evidence type="ECO:0000256" key="3">
    <source>
        <dbReference type="ARBA" id="ARBA00022475"/>
    </source>
</evidence>
<keyword evidence="4 9" id="KW-0812">Transmembrane</keyword>
<proteinExistence type="inferred from homology"/>
<protein>
    <submittedName>
        <fullName evidence="10">Branched-chain amino acid ABC transporter permease</fullName>
    </submittedName>
</protein>
<dbReference type="Pfam" id="PF02653">
    <property type="entry name" value="BPD_transp_2"/>
    <property type="match status" value="1"/>
</dbReference>
<keyword evidence="7 9" id="KW-0472">Membrane</keyword>
<keyword evidence="11" id="KW-1185">Reference proteome</keyword>
<comment type="caution">
    <text evidence="10">The sequence shown here is derived from an EMBL/GenBank/DDBJ whole genome shotgun (WGS) entry which is preliminary data.</text>
</comment>
<evidence type="ECO:0000256" key="1">
    <source>
        <dbReference type="ARBA" id="ARBA00004651"/>
    </source>
</evidence>
<evidence type="ECO:0000256" key="7">
    <source>
        <dbReference type="ARBA" id="ARBA00023136"/>
    </source>
</evidence>
<dbReference type="EMBL" id="JBHRTP010000011">
    <property type="protein sequence ID" value="MFC3107342.1"/>
    <property type="molecule type" value="Genomic_DNA"/>
</dbReference>
<dbReference type="PANTHER" id="PTHR11795">
    <property type="entry name" value="BRANCHED-CHAIN AMINO ACID TRANSPORT SYSTEM PERMEASE PROTEIN LIVH"/>
    <property type="match status" value="1"/>
</dbReference>
<feature type="transmembrane region" description="Helical" evidence="9">
    <location>
        <begin position="12"/>
        <end position="31"/>
    </location>
</feature>